<feature type="domain" description="Helix-hairpin-helix DNA-binding motif class 1" evidence="7">
    <location>
        <begin position="80"/>
        <end position="99"/>
    </location>
</feature>
<comment type="caution">
    <text evidence="6">Lacks conserved residue(s) required for the propagation of feature annotation.</text>
</comment>
<keyword evidence="5 6" id="KW-0234">DNA repair</keyword>
<comment type="domain">
    <text evidence="6">Has three domains with a flexible linker between the domains II and III and assumes an 'L' shape. Domain III is highly mobile and contacts RuvB.</text>
</comment>
<evidence type="ECO:0000256" key="4">
    <source>
        <dbReference type="ARBA" id="ARBA00023172"/>
    </source>
</evidence>
<dbReference type="GO" id="GO:0005737">
    <property type="term" value="C:cytoplasm"/>
    <property type="evidence" value="ECO:0007669"/>
    <property type="project" value="UniProtKB-SubCell"/>
</dbReference>
<feature type="region of interest" description="Domain III" evidence="6">
    <location>
        <begin position="155"/>
        <end position="206"/>
    </location>
</feature>
<gene>
    <name evidence="6 8" type="primary">ruvA</name>
    <name evidence="8" type="ORF">Mal52_48320</name>
</gene>
<comment type="subunit">
    <text evidence="6">Homotetramer. Forms an RuvA(8)-RuvB(12)-Holliday junction (HJ) complex. HJ DNA is sandwiched between 2 RuvA tetramers; dsDNA enters through RuvA and exits via RuvB. An RuvB hexamer assembles on each DNA strand where it exits the tetramer. Each RuvB hexamer is contacted by two RuvA subunits (via domain III) on 2 adjacent RuvB subunits; this complex drives branch migration. In the full resolvosome a probable DNA-RuvA(4)-RuvB(12)-RuvC(2) complex forms which resolves the HJ.</text>
</comment>
<dbReference type="NCBIfam" id="TIGR00084">
    <property type="entry name" value="ruvA"/>
    <property type="match status" value="1"/>
</dbReference>
<keyword evidence="8" id="KW-0378">Hydrolase</keyword>
<evidence type="ECO:0000256" key="1">
    <source>
        <dbReference type="ARBA" id="ARBA00022490"/>
    </source>
</evidence>
<dbReference type="GO" id="GO:0000400">
    <property type="term" value="F:four-way junction DNA binding"/>
    <property type="evidence" value="ECO:0007669"/>
    <property type="project" value="UniProtKB-UniRule"/>
</dbReference>
<reference evidence="8 9" key="1">
    <citation type="submission" date="2019-02" db="EMBL/GenBank/DDBJ databases">
        <title>Deep-cultivation of Planctomycetes and their phenomic and genomic characterization uncovers novel biology.</title>
        <authorList>
            <person name="Wiegand S."/>
            <person name="Jogler M."/>
            <person name="Boedeker C."/>
            <person name="Pinto D."/>
            <person name="Vollmers J."/>
            <person name="Rivas-Marin E."/>
            <person name="Kohn T."/>
            <person name="Peeters S.H."/>
            <person name="Heuer A."/>
            <person name="Rast P."/>
            <person name="Oberbeckmann S."/>
            <person name="Bunk B."/>
            <person name="Jeske O."/>
            <person name="Meyerdierks A."/>
            <person name="Storesund J.E."/>
            <person name="Kallscheuer N."/>
            <person name="Luecker S."/>
            <person name="Lage O.M."/>
            <person name="Pohl T."/>
            <person name="Merkel B.J."/>
            <person name="Hornburger P."/>
            <person name="Mueller R.-W."/>
            <person name="Bruemmer F."/>
            <person name="Labrenz M."/>
            <person name="Spormann A.M."/>
            <person name="Op den Camp H."/>
            <person name="Overmann J."/>
            <person name="Amann R."/>
            <person name="Jetten M.S.M."/>
            <person name="Mascher T."/>
            <person name="Medema M.H."/>
            <person name="Devos D.P."/>
            <person name="Kaster A.-K."/>
            <person name="Ovreas L."/>
            <person name="Rohde M."/>
            <person name="Galperin M.Y."/>
            <person name="Jogler C."/>
        </authorList>
    </citation>
    <scope>NUCLEOTIDE SEQUENCE [LARGE SCALE GENOMIC DNA]</scope>
    <source>
        <strain evidence="8 9">Mal52</strain>
    </source>
</reference>
<dbReference type="Pfam" id="PF14520">
    <property type="entry name" value="HHH_5"/>
    <property type="match status" value="1"/>
</dbReference>
<protein>
    <recommendedName>
        <fullName evidence="6">Holliday junction branch migration complex subunit RuvA</fullName>
    </recommendedName>
</protein>
<evidence type="ECO:0000259" key="7">
    <source>
        <dbReference type="SMART" id="SM00278"/>
    </source>
</evidence>
<dbReference type="Proteomes" id="UP000319383">
    <property type="component" value="Chromosome"/>
</dbReference>
<evidence type="ECO:0000256" key="2">
    <source>
        <dbReference type="ARBA" id="ARBA00022763"/>
    </source>
</evidence>
<dbReference type="GO" id="GO:0006281">
    <property type="term" value="P:DNA repair"/>
    <property type="evidence" value="ECO:0007669"/>
    <property type="project" value="UniProtKB-UniRule"/>
</dbReference>
<dbReference type="GO" id="GO:0006310">
    <property type="term" value="P:DNA recombination"/>
    <property type="evidence" value="ECO:0007669"/>
    <property type="project" value="UniProtKB-UniRule"/>
</dbReference>
<keyword evidence="3 6" id="KW-0238">DNA-binding</keyword>
<comment type="similarity">
    <text evidence="6">Belongs to the RuvA family.</text>
</comment>
<dbReference type="InterPro" id="IPR000085">
    <property type="entry name" value="RuvA"/>
</dbReference>
<keyword evidence="8" id="KW-0067">ATP-binding</keyword>
<accession>A0A517ZV01</accession>
<keyword evidence="9" id="KW-1185">Reference proteome</keyword>
<dbReference type="GO" id="GO:0048476">
    <property type="term" value="C:Holliday junction resolvase complex"/>
    <property type="evidence" value="ECO:0007669"/>
    <property type="project" value="UniProtKB-UniRule"/>
</dbReference>
<keyword evidence="8" id="KW-0347">Helicase</keyword>
<dbReference type="SMART" id="SM00278">
    <property type="entry name" value="HhH1"/>
    <property type="match status" value="2"/>
</dbReference>
<dbReference type="Gene3D" id="2.40.50.140">
    <property type="entry name" value="Nucleic acid-binding proteins"/>
    <property type="match status" value="1"/>
</dbReference>
<evidence type="ECO:0000256" key="3">
    <source>
        <dbReference type="ARBA" id="ARBA00023125"/>
    </source>
</evidence>
<dbReference type="GO" id="GO:0016787">
    <property type="term" value="F:hydrolase activity"/>
    <property type="evidence" value="ECO:0007669"/>
    <property type="project" value="UniProtKB-KW"/>
</dbReference>
<keyword evidence="2 6" id="KW-0227">DNA damage</keyword>
<evidence type="ECO:0000256" key="5">
    <source>
        <dbReference type="ARBA" id="ARBA00023204"/>
    </source>
</evidence>
<dbReference type="KEGG" id="sdyn:Mal52_48320"/>
<evidence type="ECO:0000313" key="8">
    <source>
        <dbReference type="EMBL" id="QDU46313.1"/>
    </source>
</evidence>
<organism evidence="8 9">
    <name type="scientific">Symmachiella dynata</name>
    <dbReference type="NCBI Taxonomy" id="2527995"/>
    <lineage>
        <taxon>Bacteria</taxon>
        <taxon>Pseudomonadati</taxon>
        <taxon>Planctomycetota</taxon>
        <taxon>Planctomycetia</taxon>
        <taxon>Planctomycetales</taxon>
        <taxon>Planctomycetaceae</taxon>
        <taxon>Symmachiella</taxon>
    </lineage>
</organism>
<dbReference type="SUPFAM" id="SSF47781">
    <property type="entry name" value="RuvA domain 2-like"/>
    <property type="match status" value="1"/>
</dbReference>
<dbReference type="EMBL" id="CP036276">
    <property type="protein sequence ID" value="QDU46313.1"/>
    <property type="molecule type" value="Genomic_DNA"/>
</dbReference>
<comment type="function">
    <text evidence="6">The RuvA-RuvB-RuvC complex processes Holliday junction (HJ) DNA during genetic recombination and DNA repair, while the RuvA-RuvB complex plays an important role in the rescue of blocked DNA replication forks via replication fork reversal (RFR). RuvA specifically binds to HJ cruciform DNA, conferring on it an open structure. The RuvB hexamer acts as an ATP-dependent pump, pulling dsDNA into and through the RuvAB complex. HJ branch migration allows RuvC to scan DNA until it finds its consensus sequence, where it cleaves and resolves the cruciform DNA.</text>
</comment>
<sequence length="206" mass="22835">MRTKITGPLVRLSAGEATIAVGAFEYEVFIPEFVRRQLQSKIGEEVSLKTIEYIEGNPQKGRLTPRLIGFANDVEREFFDAICSVDGVGVKKALRAIVRPVREVATAIEEQDVKQLSALPGIGPAVAERIVAKLRRKMAKFALMIERDFPDDKSTDGDILTEAYEALLSLGHSTADARLKIETVAESGKKFKSIEDLLAEVYRQQK</sequence>
<dbReference type="Gene3D" id="1.10.150.20">
    <property type="entry name" value="5' to 3' exonuclease, C-terminal subdomain"/>
    <property type="match status" value="1"/>
</dbReference>
<comment type="subcellular location">
    <subcellularLocation>
        <location evidence="6">Cytoplasm</location>
    </subcellularLocation>
</comment>
<dbReference type="RefSeq" id="WP_145378841.1">
    <property type="nucleotide sequence ID" value="NZ_CP036276.1"/>
</dbReference>
<proteinExistence type="inferred from homology"/>
<evidence type="ECO:0000313" key="9">
    <source>
        <dbReference type="Proteomes" id="UP000319383"/>
    </source>
</evidence>
<dbReference type="HAMAP" id="MF_00031">
    <property type="entry name" value="DNA_HJ_migration_RuvA"/>
    <property type="match status" value="1"/>
</dbReference>
<dbReference type="AlphaFoldDB" id="A0A517ZV01"/>
<keyword evidence="8" id="KW-0547">Nucleotide-binding</keyword>
<dbReference type="GO" id="GO:0003678">
    <property type="term" value="F:DNA helicase activity"/>
    <property type="evidence" value="ECO:0007669"/>
    <property type="project" value="InterPro"/>
</dbReference>
<keyword evidence="4 6" id="KW-0233">DNA recombination</keyword>
<dbReference type="InterPro" id="IPR010994">
    <property type="entry name" value="RuvA_2-like"/>
</dbReference>
<feature type="domain" description="Helix-hairpin-helix DNA-binding motif class 1" evidence="7">
    <location>
        <begin position="114"/>
        <end position="133"/>
    </location>
</feature>
<name>A0A517ZV01_9PLAN</name>
<dbReference type="InterPro" id="IPR012340">
    <property type="entry name" value="NA-bd_OB-fold"/>
</dbReference>
<evidence type="ECO:0000256" key="6">
    <source>
        <dbReference type="HAMAP-Rule" id="MF_00031"/>
    </source>
</evidence>
<keyword evidence="1 6" id="KW-0963">Cytoplasm</keyword>
<dbReference type="InterPro" id="IPR003583">
    <property type="entry name" value="Hlx-hairpin-Hlx_DNA-bd_motif"/>
</dbReference>